<comment type="caution">
    <text evidence="1">The sequence shown here is derived from an EMBL/GenBank/DDBJ whole genome shotgun (WGS) entry which is preliminary data.</text>
</comment>
<proteinExistence type="predicted"/>
<dbReference type="Proteomes" id="UP000600247">
    <property type="component" value="Unassembled WGS sequence"/>
</dbReference>
<keyword evidence="2" id="KW-1185">Reference proteome</keyword>
<organism evidence="1 2">
    <name type="scientific">Paenibacillus radicis</name>
    <name type="common">ex Gao et al. 2016</name>
    <dbReference type="NCBI Taxonomy" id="1737354"/>
    <lineage>
        <taxon>Bacteria</taxon>
        <taxon>Bacillati</taxon>
        <taxon>Bacillota</taxon>
        <taxon>Bacilli</taxon>
        <taxon>Bacillales</taxon>
        <taxon>Paenibacillaceae</taxon>
        <taxon>Paenibacillus</taxon>
    </lineage>
</organism>
<evidence type="ECO:0000313" key="2">
    <source>
        <dbReference type="Proteomes" id="UP000600247"/>
    </source>
</evidence>
<protein>
    <submittedName>
        <fullName evidence="1">Uncharacterized protein</fullName>
    </submittedName>
</protein>
<accession>A0A917M0Q3</accession>
<evidence type="ECO:0000313" key="1">
    <source>
        <dbReference type="EMBL" id="GGG70351.1"/>
    </source>
</evidence>
<dbReference type="EMBL" id="BMHY01000004">
    <property type="protein sequence ID" value="GGG70351.1"/>
    <property type="molecule type" value="Genomic_DNA"/>
</dbReference>
<name>A0A917M0Q3_9BACL</name>
<sequence length="85" mass="9542">MADPDDCFSSFYAGIFTRFIYNRLDVPKDRFSSDIIRFSKFIFTSFGQGVQSRGYVAGVPDDEGISCSIDSAALFGDLWGRIYTI</sequence>
<dbReference type="AlphaFoldDB" id="A0A917M0Q3"/>
<reference evidence="1 2" key="1">
    <citation type="journal article" date="2014" name="Int. J. Syst. Evol. Microbiol.">
        <title>Complete genome sequence of Corynebacterium casei LMG S-19264T (=DSM 44701T), isolated from a smear-ripened cheese.</title>
        <authorList>
            <consortium name="US DOE Joint Genome Institute (JGI-PGF)"/>
            <person name="Walter F."/>
            <person name="Albersmeier A."/>
            <person name="Kalinowski J."/>
            <person name="Ruckert C."/>
        </authorList>
    </citation>
    <scope>NUCLEOTIDE SEQUENCE [LARGE SCALE GENOMIC DNA]</scope>
    <source>
        <strain evidence="1 2">CGMCC 1.15286</strain>
    </source>
</reference>
<gene>
    <name evidence="1" type="ORF">GCM10010918_27100</name>
</gene>